<comment type="caution">
    <text evidence="1">The sequence shown here is derived from an EMBL/GenBank/DDBJ whole genome shotgun (WGS) entry which is preliminary data.</text>
</comment>
<name>A0A1G4IHC1_TRYEQ</name>
<evidence type="ECO:0000313" key="1">
    <source>
        <dbReference type="EMBL" id="SCU71847.1"/>
    </source>
</evidence>
<keyword evidence="2" id="KW-1185">Reference proteome</keyword>
<proteinExistence type="predicted"/>
<dbReference type="GeneID" id="92377369"/>
<sequence>MLFSLDGLLVYGNGEGDESESLHSNLNVSEGRQLVSLYRLMHRLHCTEERDTEEEGTHPVVFAKFLGAQWNGPSSVHDDVVPTAGVIVNNNINRAANGMEDMFIREGADGGFSNGALTVSTSTRTLGCVQVPLDDANAVLFSCTASDTMRREV</sequence>
<organism evidence="1 2">
    <name type="scientific">Trypanosoma equiperdum</name>
    <dbReference type="NCBI Taxonomy" id="5694"/>
    <lineage>
        <taxon>Eukaryota</taxon>
        <taxon>Discoba</taxon>
        <taxon>Euglenozoa</taxon>
        <taxon>Kinetoplastea</taxon>
        <taxon>Metakinetoplastina</taxon>
        <taxon>Trypanosomatida</taxon>
        <taxon>Trypanosomatidae</taxon>
        <taxon>Trypanosoma</taxon>
    </lineage>
</organism>
<gene>
    <name evidence="1" type="ORF">TEOVI_000342900</name>
</gene>
<accession>A0A1G4IHC1</accession>
<dbReference type="AlphaFoldDB" id="A0A1G4IHC1"/>
<protein>
    <submittedName>
        <fullName evidence="1">Uncharacterized protein</fullName>
    </submittedName>
</protein>
<dbReference type="VEuPathDB" id="TriTrypDB:TEOVI_000342900"/>
<dbReference type="Proteomes" id="UP000195570">
    <property type="component" value="Unassembled WGS sequence"/>
</dbReference>
<dbReference type="EMBL" id="CZPT02001745">
    <property type="protein sequence ID" value="SCU71847.1"/>
    <property type="molecule type" value="Genomic_DNA"/>
</dbReference>
<dbReference type="RefSeq" id="XP_067082435.1">
    <property type="nucleotide sequence ID" value="XM_067226334.1"/>
</dbReference>
<reference evidence="1" key="1">
    <citation type="submission" date="2016-09" db="EMBL/GenBank/DDBJ databases">
        <authorList>
            <person name="Hebert L."/>
            <person name="Moumen B."/>
        </authorList>
    </citation>
    <scope>NUCLEOTIDE SEQUENCE [LARGE SCALE GENOMIC DNA]</scope>
    <source>
        <strain evidence="1">OVI</strain>
    </source>
</reference>
<evidence type="ECO:0000313" key="2">
    <source>
        <dbReference type="Proteomes" id="UP000195570"/>
    </source>
</evidence>